<dbReference type="RefSeq" id="WP_163084001.1">
    <property type="nucleotide sequence ID" value="NZ_JAAAWN010000004.1"/>
</dbReference>
<protein>
    <recommendedName>
        <fullName evidence="3">Prokaryotic glutathione synthetase ATP-binding domain-containing protein</fullName>
    </recommendedName>
</protein>
<dbReference type="Gene3D" id="3.30.470.20">
    <property type="entry name" value="ATP-grasp fold, B domain"/>
    <property type="match status" value="1"/>
</dbReference>
<dbReference type="InterPro" id="IPR053191">
    <property type="entry name" value="DcsG_Biosynth_Enzyme"/>
</dbReference>
<gene>
    <name evidence="1" type="ORF">GTH32_04255</name>
</gene>
<dbReference type="Proteomes" id="UP000470213">
    <property type="component" value="Unassembled WGS sequence"/>
</dbReference>
<dbReference type="AlphaFoldDB" id="A0A7X5RJX9"/>
<accession>A0A7X5RJX9</accession>
<sequence length="290" mass="33885">MPNVAFLSTDNLEEFFVYDELLIPHFEQQGWQVETISWRTPACSWDDFDYIIVRSTWDYQQYPEAFMRTLEQIEASDTCLLNPLSLIKWNIEKYYLRDLANQGINIVPTQWQAKFDEAVFTAQYDKFATDTLIIKPVLSANADDTFKVERDAIFDYLPQLSRCFAQREHMIQPFIPSVIEEGEYSLFYFGGKYSHGILKVPETGDFRVQEEHGGKLYTIDPTIDMLQSAQHAVSMMPTQALYARVDLIRIENHWAIMELELIEPSLYFNLDPASAPRFVDAMLSFHQQQR</sequence>
<evidence type="ECO:0000313" key="2">
    <source>
        <dbReference type="Proteomes" id="UP000470213"/>
    </source>
</evidence>
<name>A0A7X5RJX9_9ALTE</name>
<evidence type="ECO:0008006" key="3">
    <source>
        <dbReference type="Google" id="ProtNLM"/>
    </source>
</evidence>
<dbReference type="SUPFAM" id="SSF56059">
    <property type="entry name" value="Glutathione synthetase ATP-binding domain-like"/>
    <property type="match status" value="1"/>
</dbReference>
<dbReference type="EMBL" id="JAAAWN010000004">
    <property type="protein sequence ID" value="NDV90408.1"/>
    <property type="molecule type" value="Genomic_DNA"/>
</dbReference>
<evidence type="ECO:0000313" key="1">
    <source>
        <dbReference type="EMBL" id="NDV90408.1"/>
    </source>
</evidence>
<proteinExistence type="predicted"/>
<organism evidence="1 2">
    <name type="scientific">Alteromonas profundi</name>
    <dbReference type="NCBI Taxonomy" id="2696062"/>
    <lineage>
        <taxon>Bacteria</taxon>
        <taxon>Pseudomonadati</taxon>
        <taxon>Pseudomonadota</taxon>
        <taxon>Gammaproteobacteria</taxon>
        <taxon>Alteromonadales</taxon>
        <taxon>Alteromonadaceae</taxon>
        <taxon>Alteromonas/Salinimonas group</taxon>
        <taxon>Alteromonas</taxon>
    </lineage>
</organism>
<dbReference type="PANTHER" id="PTHR39217">
    <property type="match status" value="1"/>
</dbReference>
<reference evidence="1 2" key="1">
    <citation type="submission" date="2020-01" db="EMBL/GenBank/DDBJ databases">
        <authorList>
            <person name="Chen J."/>
            <person name="Zhu S."/>
            <person name="Yang J."/>
        </authorList>
    </citation>
    <scope>NUCLEOTIDE SEQUENCE [LARGE SCALE GENOMIC DNA]</scope>
    <source>
        <strain evidence="1 2">345S023</strain>
    </source>
</reference>
<comment type="caution">
    <text evidence="1">The sequence shown here is derived from an EMBL/GenBank/DDBJ whole genome shotgun (WGS) entry which is preliminary data.</text>
</comment>
<dbReference type="PANTHER" id="PTHR39217:SF1">
    <property type="entry name" value="GLUTATHIONE SYNTHETASE"/>
    <property type="match status" value="1"/>
</dbReference>
<keyword evidence="2" id="KW-1185">Reference proteome</keyword>